<protein>
    <submittedName>
        <fullName evidence="1">Uncharacterized protein</fullName>
    </submittedName>
</protein>
<dbReference type="EMBL" id="RAWB01000275">
    <property type="protein sequence ID" value="RKH54989.1"/>
    <property type="molecule type" value="Genomic_DNA"/>
</dbReference>
<dbReference type="RefSeq" id="WP_120645650.1">
    <property type="nucleotide sequence ID" value="NZ_RAWB01000275.1"/>
</dbReference>
<name>A0A3A8PG50_9BACT</name>
<accession>A0A3A8PG50</accession>
<sequence>MPTDPDAEKEQPRRVVLYHPKPLEGWRYAVYTEPLTILDGRLLECPPSAPFEEARTVMLQHLTRIYGGHYTLRWEEDEPGWWTGHVVDPAP</sequence>
<keyword evidence="2" id="KW-1185">Reference proteome</keyword>
<organism evidence="1 2">
    <name type="scientific">Corallococcus llansteffanensis</name>
    <dbReference type="NCBI Taxonomy" id="2316731"/>
    <lineage>
        <taxon>Bacteria</taxon>
        <taxon>Pseudomonadati</taxon>
        <taxon>Myxococcota</taxon>
        <taxon>Myxococcia</taxon>
        <taxon>Myxococcales</taxon>
        <taxon>Cystobacterineae</taxon>
        <taxon>Myxococcaceae</taxon>
        <taxon>Corallococcus</taxon>
    </lineage>
</organism>
<reference evidence="2" key="1">
    <citation type="submission" date="2018-09" db="EMBL/GenBank/DDBJ databases">
        <authorList>
            <person name="Livingstone P.G."/>
            <person name="Whitworth D.E."/>
        </authorList>
    </citation>
    <scope>NUCLEOTIDE SEQUENCE [LARGE SCALE GENOMIC DNA]</scope>
    <source>
        <strain evidence="2">CA051B</strain>
    </source>
</reference>
<evidence type="ECO:0000313" key="2">
    <source>
        <dbReference type="Proteomes" id="UP000272888"/>
    </source>
</evidence>
<gene>
    <name evidence="1" type="ORF">D7V93_24180</name>
</gene>
<evidence type="ECO:0000313" key="1">
    <source>
        <dbReference type="EMBL" id="RKH54989.1"/>
    </source>
</evidence>
<dbReference type="Proteomes" id="UP000272888">
    <property type="component" value="Unassembled WGS sequence"/>
</dbReference>
<dbReference type="AlphaFoldDB" id="A0A3A8PG50"/>
<proteinExistence type="predicted"/>
<comment type="caution">
    <text evidence="1">The sequence shown here is derived from an EMBL/GenBank/DDBJ whole genome shotgun (WGS) entry which is preliminary data.</text>
</comment>